<evidence type="ECO:0000256" key="1">
    <source>
        <dbReference type="SAM" id="MobiDB-lite"/>
    </source>
</evidence>
<feature type="transmembrane region" description="Helical" evidence="2">
    <location>
        <begin position="77"/>
        <end position="97"/>
    </location>
</feature>
<sequence>MPPFSNTNPVPHPTSPSKTPVQVQSVPASHNASPPGPSYATLTDGILWSAICAVALVVFIALISFQSGSPNWPLANLSVSMGILLLTVLAKLADWALESLGETGWEKLYWGPILHRGGNLLTHLVMTSGLGACWKVLWNPIQTGPQSQSRTVNFLRRCFQFKWPRFWAFWRIAVWLMIQFPGIIIMSSASTETVYRPAGWSTVSGGVGIFNASQAFQLPGDFITNNYIFNILQDTTMAHRTEAAGEQCRKDKTCESVLLMGGLRWIAPWPFTWLSDPEMTVYVTRDMPVYQLEGRNTTFDKSISWNNDQCRVYESSGCAIQMCVKESNQEGSLQAGIRVCDQGQLDESGDCTLNPDWPGWDSFIAISSTLDIYRLNVSVAADRRTSTILEVTDKGEPALQKIAPNDFLEAFDSLLCPFTTQNSTISRYCENGQARFDLTYSMSALESSTAVDTLRNIFATALFLYNPVFSGAVLTDRNAPFSRTAQEGLADENYFPGSAARASTYVAPAFWTVVAFTASAGFLVFASVSAIIASLRFKQLRTSAFGTLNIFEVELVQPSHTGGVDVESVIGGKTGREAVEAAEGHIIKLKRG</sequence>
<keyword evidence="2" id="KW-0472">Membrane</keyword>
<feature type="transmembrane region" description="Helical" evidence="2">
    <location>
        <begin position="509"/>
        <end position="533"/>
    </location>
</feature>
<organism evidence="3 4">
    <name type="scientific">Plectosphaerella plurivora</name>
    <dbReference type="NCBI Taxonomy" id="936078"/>
    <lineage>
        <taxon>Eukaryota</taxon>
        <taxon>Fungi</taxon>
        <taxon>Dikarya</taxon>
        <taxon>Ascomycota</taxon>
        <taxon>Pezizomycotina</taxon>
        <taxon>Sordariomycetes</taxon>
        <taxon>Hypocreomycetidae</taxon>
        <taxon>Glomerellales</taxon>
        <taxon>Plectosphaerellaceae</taxon>
        <taxon>Plectosphaerella</taxon>
    </lineage>
</organism>
<feature type="compositionally biased region" description="Polar residues" evidence="1">
    <location>
        <begin position="1"/>
        <end position="32"/>
    </location>
</feature>
<dbReference type="AlphaFoldDB" id="A0A9P8VJ13"/>
<protein>
    <submittedName>
        <fullName evidence="3">Uncharacterized protein</fullName>
    </submittedName>
</protein>
<evidence type="ECO:0000256" key="2">
    <source>
        <dbReference type="SAM" id="Phobius"/>
    </source>
</evidence>
<feature type="region of interest" description="Disordered" evidence="1">
    <location>
        <begin position="1"/>
        <end position="35"/>
    </location>
</feature>
<dbReference type="EMBL" id="JAGSXJ010000005">
    <property type="protein sequence ID" value="KAH6691651.1"/>
    <property type="molecule type" value="Genomic_DNA"/>
</dbReference>
<feature type="transmembrane region" description="Helical" evidence="2">
    <location>
        <begin position="117"/>
        <end position="138"/>
    </location>
</feature>
<reference evidence="3" key="1">
    <citation type="journal article" date="2021" name="Nat. Commun.">
        <title>Genetic determinants of endophytism in the Arabidopsis root mycobiome.</title>
        <authorList>
            <person name="Mesny F."/>
            <person name="Miyauchi S."/>
            <person name="Thiergart T."/>
            <person name="Pickel B."/>
            <person name="Atanasova L."/>
            <person name="Karlsson M."/>
            <person name="Huettel B."/>
            <person name="Barry K.W."/>
            <person name="Haridas S."/>
            <person name="Chen C."/>
            <person name="Bauer D."/>
            <person name="Andreopoulos W."/>
            <person name="Pangilinan J."/>
            <person name="LaButti K."/>
            <person name="Riley R."/>
            <person name="Lipzen A."/>
            <person name="Clum A."/>
            <person name="Drula E."/>
            <person name="Henrissat B."/>
            <person name="Kohler A."/>
            <person name="Grigoriev I.V."/>
            <person name="Martin F.M."/>
            <person name="Hacquard S."/>
        </authorList>
    </citation>
    <scope>NUCLEOTIDE SEQUENCE</scope>
    <source>
        <strain evidence="3">MPI-SDFR-AT-0117</strain>
    </source>
</reference>
<keyword evidence="2" id="KW-0812">Transmembrane</keyword>
<feature type="transmembrane region" description="Helical" evidence="2">
    <location>
        <begin position="46"/>
        <end position="65"/>
    </location>
</feature>
<comment type="caution">
    <text evidence="3">The sequence shown here is derived from an EMBL/GenBank/DDBJ whole genome shotgun (WGS) entry which is preliminary data.</text>
</comment>
<keyword evidence="2" id="KW-1133">Transmembrane helix</keyword>
<name>A0A9P8VJ13_9PEZI</name>
<proteinExistence type="predicted"/>
<feature type="transmembrane region" description="Helical" evidence="2">
    <location>
        <begin position="166"/>
        <end position="186"/>
    </location>
</feature>
<evidence type="ECO:0000313" key="4">
    <source>
        <dbReference type="Proteomes" id="UP000770015"/>
    </source>
</evidence>
<accession>A0A9P8VJ13</accession>
<keyword evidence="4" id="KW-1185">Reference proteome</keyword>
<dbReference type="OrthoDB" id="4845462at2759"/>
<dbReference type="Proteomes" id="UP000770015">
    <property type="component" value="Unassembled WGS sequence"/>
</dbReference>
<gene>
    <name evidence="3" type="ORF">F5X68DRAFT_252706</name>
</gene>
<evidence type="ECO:0000313" key="3">
    <source>
        <dbReference type="EMBL" id="KAH6691651.1"/>
    </source>
</evidence>